<protein>
    <submittedName>
        <fullName evidence="2">Uncharacterized protein</fullName>
    </submittedName>
</protein>
<sequence length="155" mass="16437">MDADPSSDCCPTVAPSCYFTIAVPASSAHFSTETPSISPVSEYTHHTYAEPTNPLLALRQTPPKPMSSPPDASRLLQLQTSAAHRPGAEPLQSSSSASSTTSNDTSSSSRRSSALSSSVLSCCRCRRESLMGMIQFSTNTYYCSHCARMVGYSAG</sequence>
<dbReference type="EMBL" id="ML979138">
    <property type="protein sequence ID" value="KAF1913753.1"/>
    <property type="molecule type" value="Genomic_DNA"/>
</dbReference>
<accession>A0A6A5QEC2</accession>
<dbReference type="OrthoDB" id="3920481at2759"/>
<evidence type="ECO:0000256" key="1">
    <source>
        <dbReference type="SAM" id="MobiDB-lite"/>
    </source>
</evidence>
<evidence type="ECO:0000313" key="2">
    <source>
        <dbReference type="EMBL" id="KAF1913753.1"/>
    </source>
</evidence>
<evidence type="ECO:0000313" key="3">
    <source>
        <dbReference type="Proteomes" id="UP000800096"/>
    </source>
</evidence>
<feature type="compositionally biased region" description="Low complexity" evidence="1">
    <location>
        <begin position="93"/>
        <end position="112"/>
    </location>
</feature>
<feature type="region of interest" description="Disordered" evidence="1">
    <location>
        <begin position="51"/>
        <end position="112"/>
    </location>
</feature>
<keyword evidence="3" id="KW-1185">Reference proteome</keyword>
<organism evidence="2 3">
    <name type="scientific">Ampelomyces quisqualis</name>
    <name type="common">Powdery mildew agent</name>
    <dbReference type="NCBI Taxonomy" id="50730"/>
    <lineage>
        <taxon>Eukaryota</taxon>
        <taxon>Fungi</taxon>
        <taxon>Dikarya</taxon>
        <taxon>Ascomycota</taxon>
        <taxon>Pezizomycotina</taxon>
        <taxon>Dothideomycetes</taxon>
        <taxon>Pleosporomycetidae</taxon>
        <taxon>Pleosporales</taxon>
        <taxon>Pleosporineae</taxon>
        <taxon>Phaeosphaeriaceae</taxon>
        <taxon>Ampelomyces</taxon>
    </lineage>
</organism>
<dbReference type="Proteomes" id="UP000800096">
    <property type="component" value="Unassembled WGS sequence"/>
</dbReference>
<gene>
    <name evidence="2" type="ORF">BDU57DRAFT_520753</name>
</gene>
<name>A0A6A5QEC2_AMPQU</name>
<proteinExistence type="predicted"/>
<reference evidence="2" key="1">
    <citation type="journal article" date="2020" name="Stud. Mycol.">
        <title>101 Dothideomycetes genomes: a test case for predicting lifestyles and emergence of pathogens.</title>
        <authorList>
            <person name="Haridas S."/>
            <person name="Albert R."/>
            <person name="Binder M."/>
            <person name="Bloem J."/>
            <person name="Labutti K."/>
            <person name="Salamov A."/>
            <person name="Andreopoulos B."/>
            <person name="Baker S."/>
            <person name="Barry K."/>
            <person name="Bills G."/>
            <person name="Bluhm B."/>
            <person name="Cannon C."/>
            <person name="Castanera R."/>
            <person name="Culley D."/>
            <person name="Daum C."/>
            <person name="Ezra D."/>
            <person name="Gonzalez J."/>
            <person name="Henrissat B."/>
            <person name="Kuo A."/>
            <person name="Liang C."/>
            <person name="Lipzen A."/>
            <person name="Lutzoni F."/>
            <person name="Magnuson J."/>
            <person name="Mondo S."/>
            <person name="Nolan M."/>
            <person name="Ohm R."/>
            <person name="Pangilinan J."/>
            <person name="Park H.-J."/>
            <person name="Ramirez L."/>
            <person name="Alfaro M."/>
            <person name="Sun H."/>
            <person name="Tritt A."/>
            <person name="Yoshinaga Y."/>
            <person name="Zwiers L.-H."/>
            <person name="Turgeon B."/>
            <person name="Goodwin S."/>
            <person name="Spatafora J."/>
            <person name="Crous P."/>
            <person name="Grigoriev I."/>
        </authorList>
    </citation>
    <scope>NUCLEOTIDE SEQUENCE</scope>
    <source>
        <strain evidence="2">HMLAC05119</strain>
    </source>
</reference>
<dbReference type="AlphaFoldDB" id="A0A6A5QEC2"/>